<accession>A0A6J5NTP6</accession>
<organism evidence="1">
    <name type="scientific">uncultured Caudovirales phage</name>
    <dbReference type="NCBI Taxonomy" id="2100421"/>
    <lineage>
        <taxon>Viruses</taxon>
        <taxon>Duplodnaviria</taxon>
        <taxon>Heunggongvirae</taxon>
        <taxon>Uroviricota</taxon>
        <taxon>Caudoviricetes</taxon>
        <taxon>Peduoviridae</taxon>
        <taxon>Maltschvirus</taxon>
        <taxon>Maltschvirus maltsch</taxon>
    </lineage>
</organism>
<dbReference type="EMBL" id="LR796734">
    <property type="protein sequence ID" value="CAB4162367.1"/>
    <property type="molecule type" value="Genomic_DNA"/>
</dbReference>
<name>A0A6J5NTP6_9CAUD</name>
<gene>
    <name evidence="1" type="ORF">UFOVP787_34</name>
</gene>
<sequence length="68" mass="7904">MASRMNYKLTENTKDKNIYDVFEASTEQVIASFSEHNEARKLMRFLNLGGSFDGWTPSFFLKTFSVKK</sequence>
<reference evidence="1" key="1">
    <citation type="submission" date="2020-04" db="EMBL/GenBank/DDBJ databases">
        <authorList>
            <person name="Chiriac C."/>
            <person name="Salcher M."/>
            <person name="Ghai R."/>
            <person name="Kavagutti S V."/>
        </authorList>
    </citation>
    <scope>NUCLEOTIDE SEQUENCE</scope>
</reference>
<protein>
    <submittedName>
        <fullName evidence="1">Uncharacterized protein</fullName>
    </submittedName>
</protein>
<evidence type="ECO:0000313" key="1">
    <source>
        <dbReference type="EMBL" id="CAB4162367.1"/>
    </source>
</evidence>
<proteinExistence type="predicted"/>